<name>A0A7U2MPP2_ASPFN</name>
<dbReference type="VEuPathDB" id="FungiDB:F9C07_537"/>
<proteinExistence type="predicted"/>
<accession>A0A7U2MPP2</accession>
<keyword evidence="2" id="KW-1185">Reference proteome</keyword>
<reference evidence="2" key="1">
    <citation type="journal article" date="2021" name="G3 (Bethesda)">
        <title>Chromosome assembled and annotated genome sequence of Aspergillus flavus NRRL 3357.</title>
        <authorList>
            <person name="Skerker J.M."/>
            <person name="Pianalto K.M."/>
            <person name="Mondo S.J."/>
            <person name="Yang K."/>
            <person name="Arkin A.P."/>
            <person name="Keller N.P."/>
            <person name="Grigoriev I.V."/>
            <person name="Louise Glass N.L."/>
        </authorList>
    </citation>
    <scope>NUCLEOTIDE SEQUENCE [LARGE SCALE GENOMIC DNA]</scope>
    <source>
        <strain evidence="2">ATCC 200026 / FGSC A1120 / IAM 13836 / NRRL 3357 / JCM 12722 / SRRC 167</strain>
    </source>
</reference>
<protein>
    <submittedName>
        <fullName evidence="1">Uncharacterized protein</fullName>
    </submittedName>
</protein>
<dbReference type="EMBL" id="CP044619">
    <property type="protein sequence ID" value="QRD87556.1"/>
    <property type="molecule type" value="Genomic_DNA"/>
</dbReference>
<gene>
    <name evidence="1" type="ORF">F9C07_537</name>
</gene>
<evidence type="ECO:0000313" key="2">
    <source>
        <dbReference type="Proteomes" id="UP000596276"/>
    </source>
</evidence>
<evidence type="ECO:0000313" key="1">
    <source>
        <dbReference type="EMBL" id="QRD87556.1"/>
    </source>
</evidence>
<sequence>MGALRSLSWRKRPMDAIPGDQETLQVLSRVVDYIDKEVIIVGEGELMRTSLDSLYKLVCAYPTVRLHIILHSPVRREKALWVGEIWRNAI</sequence>
<organism evidence="1 2">
    <name type="scientific">Aspergillus flavus (strain ATCC 200026 / FGSC A1120 / IAM 13836 / NRRL 3357 / JCM 12722 / SRRC 167)</name>
    <dbReference type="NCBI Taxonomy" id="332952"/>
    <lineage>
        <taxon>Eukaryota</taxon>
        <taxon>Fungi</taxon>
        <taxon>Dikarya</taxon>
        <taxon>Ascomycota</taxon>
        <taxon>Pezizomycotina</taxon>
        <taxon>Eurotiomycetes</taxon>
        <taxon>Eurotiomycetidae</taxon>
        <taxon>Eurotiales</taxon>
        <taxon>Aspergillaceae</taxon>
        <taxon>Aspergillus</taxon>
        <taxon>Aspergillus subgen. Circumdati</taxon>
    </lineage>
</organism>
<dbReference type="Proteomes" id="UP000596276">
    <property type="component" value="Chromosome 1"/>
</dbReference>
<dbReference type="AlphaFoldDB" id="A0A7U2MPP2"/>